<dbReference type="Proteomes" id="UP000886689">
    <property type="component" value="Unassembled WGS sequence"/>
</dbReference>
<keyword evidence="4" id="KW-0808">Transferase</keyword>
<name>A0A9D7K4A5_9PROT</name>
<evidence type="ECO:0000256" key="4">
    <source>
        <dbReference type="ARBA" id="ARBA00022679"/>
    </source>
</evidence>
<protein>
    <submittedName>
        <fullName evidence="7">Lipid A biosynthesis acyltransferase</fullName>
    </submittedName>
</protein>
<dbReference type="AlphaFoldDB" id="A0A9D7K4A5"/>
<evidence type="ECO:0000256" key="5">
    <source>
        <dbReference type="ARBA" id="ARBA00023136"/>
    </source>
</evidence>
<dbReference type="GO" id="GO:0009247">
    <property type="term" value="P:glycolipid biosynthetic process"/>
    <property type="evidence" value="ECO:0007669"/>
    <property type="project" value="UniProtKB-ARBA"/>
</dbReference>
<reference evidence="7" key="1">
    <citation type="submission" date="2020-10" db="EMBL/GenBank/DDBJ databases">
        <title>Connecting structure to function with the recovery of over 1000 high-quality activated sludge metagenome-assembled genomes encoding full-length rRNA genes using long-read sequencing.</title>
        <authorList>
            <person name="Singleton C.M."/>
            <person name="Petriglieri F."/>
            <person name="Kristensen J.M."/>
            <person name="Kirkegaard R.H."/>
            <person name="Michaelsen T.Y."/>
            <person name="Andersen M.H."/>
            <person name="Karst S.M."/>
            <person name="Dueholm M.S."/>
            <person name="Nielsen P.H."/>
            <person name="Albertsen M."/>
        </authorList>
    </citation>
    <scope>NUCLEOTIDE SEQUENCE</scope>
    <source>
        <strain evidence="7">Hirt_18-Q3-R61-65_BATAC.395</strain>
    </source>
</reference>
<keyword evidence="5" id="KW-0472">Membrane</keyword>
<dbReference type="CDD" id="cd07984">
    <property type="entry name" value="LPLAT_LABLAT-like"/>
    <property type="match status" value="1"/>
</dbReference>
<accession>A0A9D7K4A5</accession>
<evidence type="ECO:0000256" key="2">
    <source>
        <dbReference type="ARBA" id="ARBA00022475"/>
    </source>
</evidence>
<gene>
    <name evidence="7" type="ORF">IPL58_08325</name>
</gene>
<comment type="caution">
    <text evidence="7">The sequence shown here is derived from an EMBL/GenBank/DDBJ whole genome shotgun (WGS) entry which is preliminary data.</text>
</comment>
<evidence type="ECO:0000313" key="7">
    <source>
        <dbReference type="EMBL" id="MBK8524121.1"/>
    </source>
</evidence>
<dbReference type="PIRSF" id="PIRSF026649">
    <property type="entry name" value="MsbB"/>
    <property type="match status" value="1"/>
</dbReference>
<evidence type="ECO:0000256" key="6">
    <source>
        <dbReference type="ARBA" id="ARBA00023315"/>
    </source>
</evidence>
<dbReference type="Pfam" id="PF03279">
    <property type="entry name" value="Lip_A_acyltrans"/>
    <property type="match status" value="1"/>
</dbReference>
<organism evidence="7 8">
    <name type="scientific">Candidatus Proximibacter danicus</name>
    <dbReference type="NCBI Taxonomy" id="2954365"/>
    <lineage>
        <taxon>Bacteria</taxon>
        <taxon>Pseudomonadati</taxon>
        <taxon>Pseudomonadota</taxon>
        <taxon>Betaproteobacteria</taxon>
        <taxon>Candidatus Proximibacter</taxon>
    </lineage>
</organism>
<dbReference type="GO" id="GO:0016746">
    <property type="term" value="F:acyltransferase activity"/>
    <property type="evidence" value="ECO:0007669"/>
    <property type="project" value="UniProtKB-KW"/>
</dbReference>
<keyword evidence="3" id="KW-0997">Cell inner membrane</keyword>
<evidence type="ECO:0000256" key="1">
    <source>
        <dbReference type="ARBA" id="ARBA00004533"/>
    </source>
</evidence>
<keyword evidence="6 7" id="KW-0012">Acyltransferase</keyword>
<sequence length="303" mass="34637">MFSRAAVALLWILHFLPLSVLAALGNGLGSLLYRFAKKRRHIVRTNLLLCFPDLNEEAREALALQHFRVLGRSMLERNLLWWSSRERLMRLIRVEGDEKLQALKQTGRPIMLLFPHFVGIDIGGAAVTMHHDIVCIYAEQSDPVFNRLFLHGRTRFGNQQLLSRRDSLRATVKAMKSGRPICYQPDMNFRTRDAVFSPFFGVPAWTITGLSRIARLTGAAVMPCVSRILPGGEGYSVEFGDAWENFPTEDAEADTRRMNEWIESVVRTMPEQYYWVHRRFKTCPPGEENPYKKSAAARTEAPS</sequence>
<proteinExistence type="predicted"/>
<keyword evidence="2" id="KW-1003">Cell membrane</keyword>
<dbReference type="InterPro" id="IPR004960">
    <property type="entry name" value="LipA_acyltrans"/>
</dbReference>
<comment type="subcellular location">
    <subcellularLocation>
        <location evidence="1">Cell inner membrane</location>
    </subcellularLocation>
</comment>
<dbReference type="GO" id="GO:0005886">
    <property type="term" value="C:plasma membrane"/>
    <property type="evidence" value="ECO:0007669"/>
    <property type="project" value="UniProtKB-SubCell"/>
</dbReference>
<dbReference type="PANTHER" id="PTHR30606:SF9">
    <property type="entry name" value="LIPID A BIOSYNTHESIS LAUROYLTRANSFERASE"/>
    <property type="match status" value="1"/>
</dbReference>
<dbReference type="EMBL" id="JADJUC010000007">
    <property type="protein sequence ID" value="MBK8524121.1"/>
    <property type="molecule type" value="Genomic_DNA"/>
</dbReference>
<evidence type="ECO:0000256" key="3">
    <source>
        <dbReference type="ARBA" id="ARBA00022519"/>
    </source>
</evidence>
<dbReference type="PANTHER" id="PTHR30606">
    <property type="entry name" value="LIPID A BIOSYNTHESIS LAUROYL ACYLTRANSFERASE"/>
    <property type="match status" value="1"/>
</dbReference>
<evidence type="ECO:0000313" key="8">
    <source>
        <dbReference type="Proteomes" id="UP000886689"/>
    </source>
</evidence>